<gene>
    <name evidence="16" type="ORF">DC082_05325</name>
</gene>
<evidence type="ECO:0000313" key="17">
    <source>
        <dbReference type="Proteomes" id="UP000244948"/>
    </source>
</evidence>
<evidence type="ECO:0000256" key="12">
    <source>
        <dbReference type="PIRNR" id="PIRNR025648"/>
    </source>
</evidence>
<dbReference type="Gene3D" id="3.30.360.10">
    <property type="entry name" value="Dihydrodipicolinate Reductase, domain 2"/>
    <property type="match status" value="1"/>
</dbReference>
<evidence type="ECO:0000256" key="6">
    <source>
        <dbReference type="ARBA" id="ARBA00022605"/>
    </source>
</evidence>
<evidence type="ECO:0000256" key="13">
    <source>
        <dbReference type="PIRSR" id="PIRSR025648-1"/>
    </source>
</evidence>
<feature type="binding site" evidence="13">
    <location>
        <begin position="88"/>
        <end position="90"/>
    </location>
    <ligand>
        <name>NADP(+)</name>
        <dbReference type="ChEBI" id="CHEBI:58349"/>
    </ligand>
</feature>
<dbReference type="SUPFAM" id="SSF51735">
    <property type="entry name" value="NAD(P)-binding Rossmann-fold domains"/>
    <property type="match status" value="1"/>
</dbReference>
<comment type="function">
    <text evidence="12">Catalyzes the reversible NADPH-dependent reductive amination of L-2-amino-6-oxopimelate, the acyclic form of L-tetrahydrodipicolinate, to generate the meso compound, D,L-2,6-diaminopimelate.</text>
</comment>
<dbReference type="GO" id="GO:0009089">
    <property type="term" value="P:lysine biosynthetic process via diaminopimelate"/>
    <property type="evidence" value="ECO:0007669"/>
    <property type="project" value="UniProtKB-UniRule"/>
</dbReference>
<dbReference type="NCBIfam" id="TIGR01921">
    <property type="entry name" value="DAP-DH"/>
    <property type="match status" value="1"/>
</dbReference>
<name>A0A2U2AP48_9GAMM</name>
<evidence type="ECO:0000256" key="1">
    <source>
        <dbReference type="ARBA" id="ARBA00004896"/>
    </source>
</evidence>
<dbReference type="InterPro" id="IPR000683">
    <property type="entry name" value="Gfo/Idh/MocA-like_OxRdtase_N"/>
</dbReference>
<evidence type="ECO:0000256" key="3">
    <source>
        <dbReference type="ARBA" id="ARBA00011738"/>
    </source>
</evidence>
<dbReference type="GO" id="GO:0019877">
    <property type="term" value="P:diaminopimelate biosynthetic process"/>
    <property type="evidence" value="ECO:0007669"/>
    <property type="project" value="UniProtKB-UniRule"/>
</dbReference>
<evidence type="ECO:0000256" key="10">
    <source>
        <dbReference type="ARBA" id="ARBA00023154"/>
    </source>
</evidence>
<keyword evidence="9 12" id="KW-0560">Oxidoreductase</keyword>
<protein>
    <recommendedName>
        <fullName evidence="5 12">Meso-diaminopimelate D-dehydrogenase</fullName>
        <shortName evidence="12">DAPDH</shortName>
        <shortName evidence="12">Meso-DAP dehydrogenase</shortName>
        <ecNumber evidence="4 12">1.4.1.16</ecNumber>
    </recommendedName>
</protein>
<dbReference type="InterPro" id="IPR032094">
    <property type="entry name" value="Meso-DAP_DH_C"/>
</dbReference>
<dbReference type="RefSeq" id="WP_109236038.1">
    <property type="nucleotide sequence ID" value="NZ_BMXZ01000001.1"/>
</dbReference>
<evidence type="ECO:0000256" key="4">
    <source>
        <dbReference type="ARBA" id="ARBA00012080"/>
    </source>
</evidence>
<feature type="domain" description="Gfo/Idh/MocA-like oxidoreductase N-terminal" evidence="14">
    <location>
        <begin position="5"/>
        <end position="85"/>
    </location>
</feature>
<comment type="caution">
    <text evidence="16">The sequence shown here is derived from an EMBL/GenBank/DDBJ whole genome shotgun (WGS) entry which is preliminary data.</text>
</comment>
<keyword evidence="13" id="KW-0547">Nucleotide-binding</keyword>
<evidence type="ECO:0000259" key="15">
    <source>
        <dbReference type="Pfam" id="PF16654"/>
    </source>
</evidence>
<keyword evidence="6 12" id="KW-0028">Amino-acid biosynthesis</keyword>
<sequence>MTRKINAAIVGFGNIGRYVLNALEAAPDFSIAGIVRREKREIPGVNYPIVTDIDQLEAVDVAILCVPSRQTQAYAAEYLKKGIHTVDSFDIHSDIAAVRNELDKIAKAHNRSAIISAGWDPGSDSVIRALLLAAAPKGVTYTNFGPGMSMGHSTAVKAIPGVKDALSVTIPIGTGQHRRMVYIEVEEGHDFNHVKSTILNDDYFKHDDTVITQVDDIDQLKDAGHGVKITRKGVSGTTDNQIFEFDMRINNPALTAQILVSSARAATRQQPGAYTMIEIPMIDLLPGDRDELIAALV</sequence>
<comment type="subunit">
    <text evidence="3 12">Homodimer.</text>
</comment>
<comment type="catalytic activity">
    <reaction evidence="11 12">
        <text>meso-2,6-diaminopimelate + NADP(+) + H2O = (S)-2-amino-6-oxoheptanedioate + NH4(+) + NADPH + H(+)</text>
        <dbReference type="Rhea" id="RHEA:13561"/>
        <dbReference type="ChEBI" id="CHEBI:15377"/>
        <dbReference type="ChEBI" id="CHEBI:15378"/>
        <dbReference type="ChEBI" id="CHEBI:28938"/>
        <dbReference type="ChEBI" id="CHEBI:57783"/>
        <dbReference type="ChEBI" id="CHEBI:57791"/>
        <dbReference type="ChEBI" id="CHEBI:58349"/>
        <dbReference type="ChEBI" id="CHEBI:58556"/>
        <dbReference type="EC" id="1.4.1.16"/>
    </reaction>
</comment>
<dbReference type="Pfam" id="PF16654">
    <property type="entry name" value="DAPDH_C"/>
    <property type="match status" value="1"/>
</dbReference>
<dbReference type="GO" id="GO:0047850">
    <property type="term" value="F:diaminopimelate dehydrogenase activity"/>
    <property type="evidence" value="ECO:0007669"/>
    <property type="project" value="UniProtKB-UniRule"/>
</dbReference>
<evidence type="ECO:0000313" key="16">
    <source>
        <dbReference type="EMBL" id="PWD84947.1"/>
    </source>
</evidence>
<dbReference type="PANTHER" id="PTHR31873:SF6">
    <property type="entry name" value="ASPARTATE DEHYDROGENASE DOMAIN-CONTAINING PROTEIN"/>
    <property type="match status" value="1"/>
</dbReference>
<organism evidence="16 17">
    <name type="scientific">Ignatzschineria indica</name>
    <dbReference type="NCBI Taxonomy" id="472583"/>
    <lineage>
        <taxon>Bacteria</taxon>
        <taxon>Pseudomonadati</taxon>
        <taxon>Pseudomonadota</taxon>
        <taxon>Gammaproteobacteria</taxon>
        <taxon>Cardiobacteriales</taxon>
        <taxon>Ignatzschineriaceae</taxon>
        <taxon>Ignatzschineria</taxon>
    </lineage>
</organism>
<dbReference type="PANTHER" id="PTHR31873">
    <property type="entry name" value="L-ASPARTATE DEHYDROGENASE-RELATED"/>
    <property type="match status" value="1"/>
</dbReference>
<evidence type="ECO:0000256" key="11">
    <source>
        <dbReference type="ARBA" id="ARBA00052023"/>
    </source>
</evidence>
<evidence type="ECO:0000256" key="5">
    <source>
        <dbReference type="ARBA" id="ARBA00021654"/>
    </source>
</evidence>
<reference evidence="16 17" key="1">
    <citation type="journal article" date="2018" name="Genome Announc.">
        <title>Ignatzschineria cameli sp. nov., isolated from necrotic foot tissue of dromedaries (Camelus dromedarius) and associated maggots (Wohlfahrtia species) in Dubai.</title>
        <authorList>
            <person name="Tsang C.C."/>
            <person name="Tang J.Y."/>
            <person name="Fong J.Y."/>
            <person name="Kinne J."/>
            <person name="Lee H.H."/>
            <person name="Joseph M."/>
            <person name="Jose S."/>
            <person name="Schuster R.K."/>
            <person name="Tang Y."/>
            <person name="Sivakumar S."/>
            <person name="Chen J.H."/>
            <person name="Teng J.L."/>
            <person name="Lau S.K."/>
            <person name="Wernery U."/>
            <person name="Woo P.C."/>
        </authorList>
    </citation>
    <scope>NUCLEOTIDE SEQUENCE [LARGE SCALE GENOMIC DNA]</scope>
    <source>
        <strain evidence="16 17">KCTC 22643</strain>
    </source>
</reference>
<proteinExistence type="inferred from homology"/>
<dbReference type="InterPro" id="IPR010190">
    <property type="entry name" value="Diaminopimelate_DH_Ddh"/>
</dbReference>
<keyword evidence="7 12" id="KW-0521">NADP</keyword>
<keyword evidence="17" id="KW-1185">Reference proteome</keyword>
<evidence type="ECO:0000256" key="8">
    <source>
        <dbReference type="ARBA" id="ARBA00022915"/>
    </source>
</evidence>
<dbReference type="GO" id="GO:0000166">
    <property type="term" value="F:nucleotide binding"/>
    <property type="evidence" value="ECO:0007669"/>
    <property type="project" value="UniProtKB-KW"/>
</dbReference>
<feature type="binding site" evidence="13">
    <location>
        <position position="251"/>
    </location>
    <ligand>
        <name>substrate</name>
    </ligand>
</feature>
<dbReference type="Gene3D" id="3.40.50.720">
    <property type="entry name" value="NAD(P)-binding Rossmann-like Domain"/>
    <property type="match status" value="1"/>
</dbReference>
<comment type="similarity">
    <text evidence="2 12">Belongs to the diaminopimelate dehydrogenase family.</text>
</comment>
<dbReference type="Pfam" id="PF01408">
    <property type="entry name" value="GFO_IDH_MocA"/>
    <property type="match status" value="1"/>
</dbReference>
<dbReference type="InterPro" id="IPR036291">
    <property type="entry name" value="NAD(P)-bd_dom_sf"/>
</dbReference>
<dbReference type="PIRSF" id="PIRSF025648">
    <property type="entry name" value="DDH"/>
    <property type="match status" value="1"/>
</dbReference>
<dbReference type="Proteomes" id="UP000244948">
    <property type="component" value="Unassembled WGS sequence"/>
</dbReference>
<dbReference type="SUPFAM" id="SSF55347">
    <property type="entry name" value="Glyceraldehyde-3-phosphate dehydrogenase-like, C-terminal domain"/>
    <property type="match status" value="1"/>
</dbReference>
<feature type="binding site" evidence="13">
    <location>
        <position position="179"/>
    </location>
    <ligand>
        <name>substrate</name>
    </ligand>
</feature>
<keyword evidence="8 12" id="KW-0220">Diaminopimelate biosynthesis</keyword>
<dbReference type="AlphaFoldDB" id="A0A2U2AP48"/>
<feature type="domain" description="Meso-diaminopimelate D-dehydrogenase C-terminal" evidence="15">
    <location>
        <begin position="118"/>
        <end position="172"/>
    </location>
</feature>
<evidence type="ECO:0000256" key="2">
    <source>
        <dbReference type="ARBA" id="ARBA00007442"/>
    </source>
</evidence>
<feature type="binding site" evidence="13">
    <location>
        <position position="169"/>
    </location>
    <ligand>
        <name>substrate</name>
    </ligand>
</feature>
<dbReference type="EMBL" id="QEWR01000002">
    <property type="protein sequence ID" value="PWD84947.1"/>
    <property type="molecule type" value="Genomic_DNA"/>
</dbReference>
<evidence type="ECO:0000256" key="9">
    <source>
        <dbReference type="ARBA" id="ARBA00023002"/>
    </source>
</evidence>
<feature type="binding site" evidence="13">
    <location>
        <position position="225"/>
    </location>
    <ligand>
        <name>substrate</name>
    </ligand>
</feature>
<keyword evidence="10 12" id="KW-0457">Lysine biosynthesis</keyword>
<comment type="pathway">
    <text evidence="1 12">Amino-acid biosynthesis; L-lysine biosynthesis via DAP pathway; DL-2,6-diaminopimelate from (S)-tetrahydrodipicolinate: step 1/1.</text>
</comment>
<dbReference type="EC" id="1.4.1.16" evidence="4 12"/>
<feature type="binding site" evidence="13">
    <location>
        <begin position="117"/>
        <end position="121"/>
    </location>
    <ligand>
        <name>NADP(+)</name>
        <dbReference type="ChEBI" id="CHEBI:58349"/>
    </ligand>
</feature>
<dbReference type="CDD" id="cd02270">
    <property type="entry name" value="meso-DAPDH_N"/>
    <property type="match status" value="1"/>
</dbReference>
<evidence type="ECO:0000259" key="14">
    <source>
        <dbReference type="Pfam" id="PF01408"/>
    </source>
</evidence>
<evidence type="ECO:0000256" key="7">
    <source>
        <dbReference type="ARBA" id="ARBA00022857"/>
    </source>
</evidence>
<accession>A0A2U2AP48</accession>
<dbReference type="UniPathway" id="UPA00034">
    <property type="reaction ID" value="UER00026"/>
</dbReference>
<feature type="binding site" evidence="13">
    <location>
        <begin position="65"/>
        <end position="68"/>
    </location>
    <ligand>
        <name>NADP(+)</name>
        <dbReference type="ChEBI" id="CHEBI:58349"/>
    </ligand>
</feature>